<name>A0AAN7UYL7_9PEZI</name>
<comment type="caution">
    <text evidence="8">The sequence shown here is derived from an EMBL/GenBank/DDBJ whole genome shotgun (WGS) entry which is preliminary data.</text>
</comment>
<reference evidence="8 9" key="1">
    <citation type="submission" date="2023-10" db="EMBL/GenBank/DDBJ databases">
        <title>Draft genome sequence of Xylaria bambusicola isolate GMP-LS, the root and basal stem rot pathogen of sugarcane in Indonesia.</title>
        <authorList>
            <person name="Selvaraj P."/>
            <person name="Muralishankar V."/>
            <person name="Muruganantham S."/>
            <person name="Sp S."/>
            <person name="Haryani S."/>
            <person name="Lau K.J.X."/>
            <person name="Naqvi N.I."/>
        </authorList>
    </citation>
    <scope>NUCLEOTIDE SEQUENCE [LARGE SCALE GENOMIC DNA]</scope>
    <source>
        <strain evidence="8">GMP-LS</strain>
    </source>
</reference>
<keyword evidence="3" id="KW-0238">DNA-binding</keyword>
<keyword evidence="9" id="KW-1185">Reference proteome</keyword>
<feature type="chain" id="PRO_5043002095" description="Xylanolytic transcriptional activator regulatory domain-containing protein" evidence="6">
    <location>
        <begin position="20"/>
        <end position="328"/>
    </location>
</feature>
<evidence type="ECO:0000313" key="9">
    <source>
        <dbReference type="Proteomes" id="UP001305414"/>
    </source>
</evidence>
<dbReference type="GO" id="GO:0003677">
    <property type="term" value="F:DNA binding"/>
    <property type="evidence" value="ECO:0007669"/>
    <property type="project" value="UniProtKB-KW"/>
</dbReference>
<keyword evidence="5" id="KW-0539">Nucleus</keyword>
<keyword evidence="4" id="KW-0804">Transcription</keyword>
<feature type="domain" description="Xylanolytic transcriptional activator regulatory" evidence="7">
    <location>
        <begin position="4"/>
        <end position="83"/>
    </location>
</feature>
<evidence type="ECO:0000256" key="3">
    <source>
        <dbReference type="ARBA" id="ARBA00023125"/>
    </source>
</evidence>
<dbReference type="GO" id="GO:0008270">
    <property type="term" value="F:zinc ion binding"/>
    <property type="evidence" value="ECO:0007669"/>
    <property type="project" value="InterPro"/>
</dbReference>
<evidence type="ECO:0000256" key="1">
    <source>
        <dbReference type="ARBA" id="ARBA00004123"/>
    </source>
</evidence>
<dbReference type="GO" id="GO:0005634">
    <property type="term" value="C:nucleus"/>
    <property type="evidence" value="ECO:0007669"/>
    <property type="project" value="UniProtKB-SubCell"/>
</dbReference>
<evidence type="ECO:0000256" key="6">
    <source>
        <dbReference type="SAM" id="SignalP"/>
    </source>
</evidence>
<dbReference type="SMART" id="SM00906">
    <property type="entry name" value="Fungal_trans"/>
    <property type="match status" value="1"/>
</dbReference>
<comment type="subcellular location">
    <subcellularLocation>
        <location evidence="1">Nucleus</location>
    </subcellularLocation>
</comment>
<organism evidence="8 9">
    <name type="scientific">Xylaria bambusicola</name>
    <dbReference type="NCBI Taxonomy" id="326684"/>
    <lineage>
        <taxon>Eukaryota</taxon>
        <taxon>Fungi</taxon>
        <taxon>Dikarya</taxon>
        <taxon>Ascomycota</taxon>
        <taxon>Pezizomycotina</taxon>
        <taxon>Sordariomycetes</taxon>
        <taxon>Xylariomycetidae</taxon>
        <taxon>Xylariales</taxon>
        <taxon>Xylariaceae</taxon>
        <taxon>Xylaria</taxon>
    </lineage>
</organism>
<dbReference type="InterPro" id="IPR007219">
    <property type="entry name" value="XnlR_reg_dom"/>
</dbReference>
<sequence>MKKAAFLHATACHMVCALGGHTCQPAKHGGPDLTRAERQGHHLRVLFWICYMFDKDMSLRSGQAPLLIEEYCDLTIPDCCIDCSAELQKLDESISSSKYYFCIPGDPALWCLKEKISRLLFSARALKLSDGELVLRIRQLDDDLESWRLSIPSEIRPKLSIPPIQITPTQEAYITPELKCHLQLEYHHLVTAIHTTVRRCGADNPDHRDLPDDIHNVIHSSCDLSLEASRSTITFLKRPTTLIGGQDFSDIVFYITLAAVSLFIEILAHPQNKESRTALSYLSSAIDVVRSLSAPVPRQHELNRIQEITRFIMELIHLGTCAIQKAAN</sequence>
<dbReference type="GO" id="GO:0003700">
    <property type="term" value="F:DNA-binding transcription factor activity"/>
    <property type="evidence" value="ECO:0007669"/>
    <property type="project" value="InterPro"/>
</dbReference>
<dbReference type="InterPro" id="IPR050987">
    <property type="entry name" value="AtrR-like"/>
</dbReference>
<evidence type="ECO:0000256" key="5">
    <source>
        <dbReference type="ARBA" id="ARBA00023242"/>
    </source>
</evidence>
<protein>
    <recommendedName>
        <fullName evidence="7">Xylanolytic transcriptional activator regulatory domain-containing protein</fullName>
    </recommendedName>
</protein>
<dbReference type="CDD" id="cd12148">
    <property type="entry name" value="fungal_TF_MHR"/>
    <property type="match status" value="1"/>
</dbReference>
<dbReference type="AlphaFoldDB" id="A0AAN7UYL7"/>
<keyword evidence="6" id="KW-0732">Signal</keyword>
<accession>A0AAN7UYL7</accession>
<keyword evidence="2" id="KW-0805">Transcription regulation</keyword>
<evidence type="ECO:0000259" key="7">
    <source>
        <dbReference type="SMART" id="SM00906"/>
    </source>
</evidence>
<evidence type="ECO:0000313" key="8">
    <source>
        <dbReference type="EMBL" id="KAK5636048.1"/>
    </source>
</evidence>
<proteinExistence type="predicted"/>
<dbReference type="PANTHER" id="PTHR46910:SF37">
    <property type="entry name" value="ZN(II)2CYS6 TRANSCRIPTION FACTOR (EUROFUNG)"/>
    <property type="match status" value="1"/>
</dbReference>
<dbReference type="GO" id="GO:0006351">
    <property type="term" value="P:DNA-templated transcription"/>
    <property type="evidence" value="ECO:0007669"/>
    <property type="project" value="InterPro"/>
</dbReference>
<evidence type="ECO:0000256" key="2">
    <source>
        <dbReference type="ARBA" id="ARBA00023015"/>
    </source>
</evidence>
<dbReference type="PANTHER" id="PTHR46910">
    <property type="entry name" value="TRANSCRIPTION FACTOR PDR1"/>
    <property type="match status" value="1"/>
</dbReference>
<evidence type="ECO:0000256" key="4">
    <source>
        <dbReference type="ARBA" id="ARBA00023163"/>
    </source>
</evidence>
<dbReference type="EMBL" id="JAWHQM010000061">
    <property type="protein sequence ID" value="KAK5636048.1"/>
    <property type="molecule type" value="Genomic_DNA"/>
</dbReference>
<feature type="signal peptide" evidence="6">
    <location>
        <begin position="1"/>
        <end position="19"/>
    </location>
</feature>
<gene>
    <name evidence="8" type="ORF">RRF57_011760</name>
</gene>
<dbReference type="Proteomes" id="UP001305414">
    <property type="component" value="Unassembled WGS sequence"/>
</dbReference>